<dbReference type="EMBL" id="CP041666">
    <property type="protein sequence ID" value="QDP41761.1"/>
    <property type="molecule type" value="Genomic_DNA"/>
</dbReference>
<evidence type="ECO:0000313" key="2">
    <source>
        <dbReference type="EMBL" id="QDP41761.1"/>
    </source>
</evidence>
<dbReference type="Proteomes" id="UP000315215">
    <property type="component" value="Chromosome"/>
</dbReference>
<dbReference type="SUPFAM" id="SSF89550">
    <property type="entry name" value="PHP domain-like"/>
    <property type="match status" value="1"/>
</dbReference>
<dbReference type="AlphaFoldDB" id="A0A516KK49"/>
<accession>A0A516KK49</accession>
<dbReference type="Pfam" id="PF02811">
    <property type="entry name" value="PHP"/>
    <property type="match status" value="1"/>
</dbReference>
<proteinExistence type="predicted"/>
<sequence>MRTLLETRAELTKASMQSHTTYMFYVPEDVEHIMIDFSFDPPHLQDESKALEIVRETLRYYELEDETRIDEQALNYLPVKNLLTISIDDPDGFRGARHAHLPKQNVRIGETESSPGMLNRRNPSGLWSITISAHAIVSDICTYTLIVRAAGIPDNEKLAAIPWQNKMLNQGVPVKKDEQQPVEWKKDKSSWRWVPAELHSHTYHSDGVQTVQEMVDKATEIGLEVVAITDHNTVSPLQEMEQVQLNSPIKLLYGLEWTTFYGHVLTIGYKRLQYTEWRNVGPKDIGKGIEEIHRHGALVGIAHPFRIGNPIGTGCHWEFAVEDIQAFDFMEVWNSERPGAFLHNHKAFNYWTDLLNKGYQIPATAGRDWHHNDSKHPMPAKSYIHMPSNHSRQSEDFRTLFLDSIRTGAITASYGNPLQLEAQINQTTYVISDRILEKGMFTFRAYVEPWESMGENISIRLVTNLGILKEKKGTFLTYESQKKLLWIRAELYTGAHNVEEMIAFTNPIYFIP</sequence>
<keyword evidence="3" id="KW-1185">Reference proteome</keyword>
<evidence type="ECO:0000259" key="1">
    <source>
        <dbReference type="SMART" id="SM00481"/>
    </source>
</evidence>
<dbReference type="RefSeq" id="WP_143896616.1">
    <property type="nucleotide sequence ID" value="NZ_CP041666.1"/>
</dbReference>
<dbReference type="InterPro" id="IPR016195">
    <property type="entry name" value="Pol/histidinol_Pase-like"/>
</dbReference>
<reference evidence="2 3" key="1">
    <citation type="submission" date="2019-07" db="EMBL/GenBank/DDBJ databases">
        <authorList>
            <person name="Li J."/>
        </authorList>
    </citation>
    <scope>NUCLEOTIDE SEQUENCE [LARGE SCALE GENOMIC DNA]</scope>
    <source>
        <strain evidence="2 3">TKL69</strain>
    </source>
</reference>
<feature type="domain" description="Polymerase/histidinol phosphatase N-terminal" evidence="1">
    <location>
        <begin position="196"/>
        <end position="261"/>
    </location>
</feature>
<protein>
    <submittedName>
        <fullName evidence="2">PHP domain-containing protein</fullName>
    </submittedName>
</protein>
<dbReference type="OrthoDB" id="9804333at2"/>
<organism evidence="2 3">
    <name type="scientific">Radiobacillus deserti</name>
    <dbReference type="NCBI Taxonomy" id="2594883"/>
    <lineage>
        <taxon>Bacteria</taxon>
        <taxon>Bacillati</taxon>
        <taxon>Bacillota</taxon>
        <taxon>Bacilli</taxon>
        <taxon>Bacillales</taxon>
        <taxon>Bacillaceae</taxon>
        <taxon>Radiobacillus</taxon>
    </lineage>
</organism>
<dbReference type="GO" id="GO:0004534">
    <property type="term" value="F:5'-3' RNA exonuclease activity"/>
    <property type="evidence" value="ECO:0007669"/>
    <property type="project" value="TreeGrafter"/>
</dbReference>
<dbReference type="InterPro" id="IPR052018">
    <property type="entry name" value="PHP_domain"/>
</dbReference>
<gene>
    <name evidence="2" type="ORF">FN924_17230</name>
</gene>
<dbReference type="Gene3D" id="3.20.20.140">
    <property type="entry name" value="Metal-dependent hydrolases"/>
    <property type="match status" value="1"/>
</dbReference>
<name>A0A516KK49_9BACI</name>
<dbReference type="GO" id="GO:0035312">
    <property type="term" value="F:5'-3' DNA exonuclease activity"/>
    <property type="evidence" value="ECO:0007669"/>
    <property type="project" value="TreeGrafter"/>
</dbReference>
<dbReference type="InterPro" id="IPR004013">
    <property type="entry name" value="PHP_dom"/>
</dbReference>
<dbReference type="InterPro" id="IPR003141">
    <property type="entry name" value="Pol/His_phosphatase_N"/>
</dbReference>
<dbReference type="PANTHER" id="PTHR42924:SF3">
    <property type="entry name" value="POLYMERASE_HISTIDINOL PHOSPHATASE N-TERMINAL DOMAIN-CONTAINING PROTEIN"/>
    <property type="match status" value="1"/>
</dbReference>
<dbReference type="SMART" id="SM00481">
    <property type="entry name" value="POLIIIAc"/>
    <property type="match status" value="1"/>
</dbReference>
<dbReference type="NCBIfam" id="NF038032">
    <property type="entry name" value="CehA_McbA_metalo"/>
    <property type="match status" value="1"/>
</dbReference>
<dbReference type="PANTHER" id="PTHR42924">
    <property type="entry name" value="EXONUCLEASE"/>
    <property type="match status" value="1"/>
</dbReference>
<dbReference type="KEGG" id="aqt:FN924_17230"/>
<evidence type="ECO:0000313" key="3">
    <source>
        <dbReference type="Proteomes" id="UP000315215"/>
    </source>
</evidence>